<keyword evidence="3" id="KW-1185">Reference proteome</keyword>
<name>A0ABT5DXM8_9BACT</name>
<reference evidence="2 3" key="1">
    <citation type="submission" date="2022-11" db="EMBL/GenBank/DDBJ databases">
        <title>Minimal conservation of predation-associated metabolite biosynthetic gene clusters underscores biosynthetic potential of Myxococcota including descriptions for ten novel species: Archangium lansinium sp. nov., Myxococcus landrumus sp. nov., Nannocystis bai.</title>
        <authorList>
            <person name="Ahearne A."/>
            <person name="Stevens C."/>
            <person name="Dowd S."/>
        </authorList>
    </citation>
    <scope>NUCLEOTIDE SEQUENCE [LARGE SCALE GENOMIC DNA]</scope>
    <source>
        <strain evidence="2 3">BB15-2</strain>
    </source>
</reference>
<keyword evidence="1" id="KW-0472">Membrane</keyword>
<accession>A0ABT5DXM8</accession>
<feature type="transmembrane region" description="Helical" evidence="1">
    <location>
        <begin position="124"/>
        <end position="144"/>
    </location>
</feature>
<comment type="caution">
    <text evidence="2">The sequence shown here is derived from an EMBL/GenBank/DDBJ whole genome shotgun (WGS) entry which is preliminary data.</text>
</comment>
<dbReference type="Proteomes" id="UP001221686">
    <property type="component" value="Unassembled WGS sequence"/>
</dbReference>
<feature type="transmembrane region" description="Helical" evidence="1">
    <location>
        <begin position="150"/>
        <end position="167"/>
    </location>
</feature>
<dbReference type="RefSeq" id="WP_272085970.1">
    <property type="nucleotide sequence ID" value="NZ_JAQNDL010000001.1"/>
</dbReference>
<evidence type="ECO:0000313" key="3">
    <source>
        <dbReference type="Proteomes" id="UP001221686"/>
    </source>
</evidence>
<keyword evidence="1" id="KW-1133">Transmembrane helix</keyword>
<gene>
    <name evidence="2" type="ORF">POL25_11300</name>
</gene>
<evidence type="ECO:0000256" key="1">
    <source>
        <dbReference type="SAM" id="Phobius"/>
    </source>
</evidence>
<dbReference type="EMBL" id="JAQNDL010000001">
    <property type="protein sequence ID" value="MDC0717483.1"/>
    <property type="molecule type" value="Genomic_DNA"/>
</dbReference>
<organism evidence="2 3">
    <name type="scientific">Nannocystis bainbridge</name>
    <dbReference type="NCBI Taxonomy" id="2995303"/>
    <lineage>
        <taxon>Bacteria</taxon>
        <taxon>Pseudomonadati</taxon>
        <taxon>Myxococcota</taxon>
        <taxon>Polyangia</taxon>
        <taxon>Nannocystales</taxon>
        <taxon>Nannocystaceae</taxon>
        <taxon>Nannocystis</taxon>
    </lineage>
</organism>
<proteinExistence type="predicted"/>
<keyword evidence="1" id="KW-0812">Transmembrane</keyword>
<protein>
    <submittedName>
        <fullName evidence="2">Uncharacterized protein</fullName>
    </submittedName>
</protein>
<sequence length="228" mass="24205">MSDFLVEAARSSPAIAASLSKLRQRAEAAIRDAAIADTVLDARDSAPHPTVPRGSDSATVIPREHAHSNAIDANTRDARSWSADLLRDVAAPDVFASNPLGELELLALRSAQALRTQGSRLRQFTILVAGLAAAVVGAGLYAAVQGEYGLAGGLVLGGLVVLALVIGKWNPFRRAARSAELAELADATATTLRLRMRALAELGDSKTRALEQWKVVIEMTESVRRRHA</sequence>
<evidence type="ECO:0000313" key="2">
    <source>
        <dbReference type="EMBL" id="MDC0717483.1"/>
    </source>
</evidence>